<name>A0A9J6BYM0_POLVA</name>
<dbReference type="PANTHER" id="PTHR12042:SF21">
    <property type="entry name" value="ALPHA1,4-GALACTOSYLTRANSFERASE 1-RELATED"/>
    <property type="match status" value="1"/>
</dbReference>
<dbReference type="GO" id="GO:0006688">
    <property type="term" value="P:glycosphingolipid biosynthetic process"/>
    <property type="evidence" value="ECO:0007669"/>
    <property type="project" value="TreeGrafter"/>
</dbReference>
<evidence type="ECO:0000256" key="6">
    <source>
        <dbReference type="ARBA" id="ARBA00023136"/>
    </source>
</evidence>
<reference evidence="8" key="1">
    <citation type="submission" date="2021-03" db="EMBL/GenBank/DDBJ databases">
        <title>Chromosome level genome of the anhydrobiotic midge Polypedilum vanderplanki.</title>
        <authorList>
            <person name="Yoshida Y."/>
            <person name="Kikawada T."/>
            <person name="Gusev O."/>
        </authorList>
    </citation>
    <scope>NUCLEOTIDE SEQUENCE</scope>
    <source>
        <strain evidence="8">NIAS01</strain>
        <tissue evidence="8">Whole body or cell culture</tissue>
    </source>
</reference>
<dbReference type="Pfam" id="PF04572">
    <property type="entry name" value="Gb3_synth"/>
    <property type="match status" value="1"/>
</dbReference>
<dbReference type="GO" id="GO:0000139">
    <property type="term" value="C:Golgi membrane"/>
    <property type="evidence" value="ECO:0007669"/>
    <property type="project" value="UniProtKB-SubCell"/>
</dbReference>
<dbReference type="InterPro" id="IPR007577">
    <property type="entry name" value="GlycoTrfase_DXD_sugar-bd_CS"/>
</dbReference>
<dbReference type="Proteomes" id="UP001107558">
    <property type="component" value="Chromosome 2"/>
</dbReference>
<keyword evidence="6" id="KW-0472">Membrane</keyword>
<keyword evidence="4" id="KW-0808">Transferase</keyword>
<comment type="subcellular location">
    <subcellularLocation>
        <location evidence="1">Golgi apparatus membrane</location>
        <topology evidence="1">Single-pass type II membrane protein</topology>
    </subcellularLocation>
</comment>
<organism evidence="8 9">
    <name type="scientific">Polypedilum vanderplanki</name>
    <name type="common">Sleeping chironomid midge</name>
    <dbReference type="NCBI Taxonomy" id="319348"/>
    <lineage>
        <taxon>Eukaryota</taxon>
        <taxon>Metazoa</taxon>
        <taxon>Ecdysozoa</taxon>
        <taxon>Arthropoda</taxon>
        <taxon>Hexapoda</taxon>
        <taxon>Insecta</taxon>
        <taxon>Pterygota</taxon>
        <taxon>Neoptera</taxon>
        <taxon>Endopterygota</taxon>
        <taxon>Diptera</taxon>
        <taxon>Nematocera</taxon>
        <taxon>Chironomoidea</taxon>
        <taxon>Chironomidae</taxon>
        <taxon>Chironominae</taxon>
        <taxon>Polypedilum</taxon>
        <taxon>Polypedilum</taxon>
    </lineage>
</organism>
<comment type="caution">
    <text evidence="8">The sequence shown here is derived from an EMBL/GenBank/DDBJ whole genome shotgun (WGS) entry which is preliminary data.</text>
</comment>
<dbReference type="InterPro" id="IPR007652">
    <property type="entry name" value="A1-4-GlycosylTfrase_dom"/>
</dbReference>
<evidence type="ECO:0000256" key="5">
    <source>
        <dbReference type="ARBA" id="ARBA00023034"/>
    </source>
</evidence>
<evidence type="ECO:0000256" key="3">
    <source>
        <dbReference type="ARBA" id="ARBA00022676"/>
    </source>
</evidence>
<dbReference type="InterPro" id="IPR051981">
    <property type="entry name" value="Glycosyltransf_32"/>
</dbReference>
<dbReference type="AlphaFoldDB" id="A0A9J6BYM0"/>
<dbReference type="Pfam" id="PF04488">
    <property type="entry name" value="Gly_transf_sug"/>
    <property type="match status" value="1"/>
</dbReference>
<comment type="similarity">
    <text evidence="2">Belongs to the glycosyltransferase 32 family.</text>
</comment>
<feature type="domain" description="Alpha 1,4-glycosyltransferase" evidence="7">
    <location>
        <begin position="219"/>
        <end position="343"/>
    </location>
</feature>
<dbReference type="OrthoDB" id="7843114at2759"/>
<dbReference type="Gene3D" id="3.90.550.20">
    <property type="match status" value="1"/>
</dbReference>
<dbReference type="PANTHER" id="PTHR12042">
    <property type="entry name" value="LACTOSYLCERAMIDE 4-ALPHA-GALACTOSYLTRANSFERASE ALPHA- 1,4-GALACTOSYLTRANSFERASE"/>
    <property type="match status" value="1"/>
</dbReference>
<sequence>MKSFSILLLCGVLFIVMLIYNIQYLKNSDYSIIDIGKFEEIEIEEEKEDLRFVKNIESSSTLLLNGENVFFVETQNSTQHILNDRQACSIESAALMNPNALIIVTFVTPKHFVDLNETRAIEILRQYSNIIFRFVNLKSFSKNTPLENWIKSGKLSNSKFVVSHTSDVLRYLLLYKYSGLYLDTDVIVTYPYGRINIENYACAESHKFLNGAILKLTGESGRQIAESFMQDLIANFDGNVWGKNGPELLTRVIKKMCNISYFNSTQKCKNFTILETEKCYGIGWEEWVKFFEPHKLDSVRRHTKNSYYVHLWNKFSKTRKLEKNSTAGLNEILRKFCPRVYKSLDNFF</sequence>
<dbReference type="SUPFAM" id="SSF53448">
    <property type="entry name" value="Nucleotide-diphospho-sugar transferases"/>
    <property type="match status" value="1"/>
</dbReference>
<dbReference type="InterPro" id="IPR029044">
    <property type="entry name" value="Nucleotide-diphossugar_trans"/>
</dbReference>
<keyword evidence="9" id="KW-1185">Reference proteome</keyword>
<accession>A0A9J6BYM0</accession>
<keyword evidence="3" id="KW-0328">Glycosyltransferase</keyword>
<proteinExistence type="inferred from homology"/>
<evidence type="ECO:0000256" key="2">
    <source>
        <dbReference type="ARBA" id="ARBA00009003"/>
    </source>
</evidence>
<protein>
    <recommendedName>
        <fullName evidence="7">Alpha 1,4-glycosyltransferase domain-containing protein</fullName>
    </recommendedName>
</protein>
<keyword evidence="5" id="KW-0333">Golgi apparatus</keyword>
<evidence type="ECO:0000256" key="4">
    <source>
        <dbReference type="ARBA" id="ARBA00022679"/>
    </source>
</evidence>
<evidence type="ECO:0000256" key="1">
    <source>
        <dbReference type="ARBA" id="ARBA00004323"/>
    </source>
</evidence>
<evidence type="ECO:0000259" key="7">
    <source>
        <dbReference type="Pfam" id="PF04572"/>
    </source>
</evidence>
<gene>
    <name evidence="8" type="ORF">PVAND_004607</name>
</gene>
<dbReference type="GO" id="GO:0035248">
    <property type="term" value="F:alpha-1,4-N-acetylgalactosaminyltransferase activity"/>
    <property type="evidence" value="ECO:0007669"/>
    <property type="project" value="TreeGrafter"/>
</dbReference>
<evidence type="ECO:0000313" key="9">
    <source>
        <dbReference type="Proteomes" id="UP001107558"/>
    </source>
</evidence>
<dbReference type="EMBL" id="JADBJN010000002">
    <property type="protein sequence ID" value="KAG5674653.1"/>
    <property type="molecule type" value="Genomic_DNA"/>
</dbReference>
<evidence type="ECO:0000313" key="8">
    <source>
        <dbReference type="EMBL" id="KAG5674653.1"/>
    </source>
</evidence>